<organism evidence="1 2">
    <name type="scientific">Chelatococcus sambhunathii</name>
    <dbReference type="NCBI Taxonomy" id="363953"/>
    <lineage>
        <taxon>Bacteria</taxon>
        <taxon>Pseudomonadati</taxon>
        <taxon>Pseudomonadota</taxon>
        <taxon>Alphaproteobacteria</taxon>
        <taxon>Hyphomicrobiales</taxon>
        <taxon>Chelatococcaceae</taxon>
        <taxon>Chelatococcus</taxon>
    </lineage>
</organism>
<gene>
    <name evidence="1" type="ORF">IHQ68_00200</name>
</gene>
<proteinExistence type="predicted"/>
<name>A0ABU1DAB0_9HYPH</name>
<accession>A0ABU1DAB0</accession>
<evidence type="ECO:0000313" key="2">
    <source>
        <dbReference type="Proteomes" id="UP001181622"/>
    </source>
</evidence>
<protein>
    <submittedName>
        <fullName evidence="1">Uncharacterized protein</fullName>
    </submittedName>
</protein>
<comment type="caution">
    <text evidence="1">The sequence shown here is derived from an EMBL/GenBank/DDBJ whole genome shotgun (WGS) entry which is preliminary data.</text>
</comment>
<evidence type="ECO:0000313" key="1">
    <source>
        <dbReference type="EMBL" id="MDR4305048.1"/>
    </source>
</evidence>
<keyword evidence="2" id="KW-1185">Reference proteome</keyword>
<reference evidence="1" key="1">
    <citation type="submission" date="2020-10" db="EMBL/GenBank/DDBJ databases">
        <authorList>
            <person name="Abbas A."/>
            <person name="Razzaq R."/>
            <person name="Waqas M."/>
            <person name="Abbas N."/>
            <person name="Nielsen T.K."/>
            <person name="Hansen L.H."/>
            <person name="Hussain S."/>
            <person name="Shahid M."/>
        </authorList>
    </citation>
    <scope>NUCLEOTIDE SEQUENCE</scope>
    <source>
        <strain evidence="1">S14</strain>
    </source>
</reference>
<dbReference type="RefSeq" id="WP_309388100.1">
    <property type="nucleotide sequence ID" value="NZ_JADBEO010000001.1"/>
</dbReference>
<sequence length="98" mass="10734">MPSLTAPSGKHLNVAEVRRHEGATSHLRVPFDPSDVVCVQVRRICWELGRKLNAAAQLTFFGMGEITHLPLGTGVLGPVVDRDIDSVFDGVSSKRKRE</sequence>
<dbReference type="Proteomes" id="UP001181622">
    <property type="component" value="Unassembled WGS sequence"/>
</dbReference>
<dbReference type="EMBL" id="JADBEO010000001">
    <property type="protein sequence ID" value="MDR4305048.1"/>
    <property type="molecule type" value="Genomic_DNA"/>
</dbReference>